<keyword evidence="2" id="KW-1185">Reference proteome</keyword>
<feature type="non-terminal residue" evidence="1">
    <location>
        <position position="1"/>
    </location>
</feature>
<organism evidence="1 2">
    <name type="scientific">Trichonephila clavata</name>
    <name type="common">Joro spider</name>
    <name type="synonym">Nephila clavata</name>
    <dbReference type="NCBI Taxonomy" id="2740835"/>
    <lineage>
        <taxon>Eukaryota</taxon>
        <taxon>Metazoa</taxon>
        <taxon>Ecdysozoa</taxon>
        <taxon>Arthropoda</taxon>
        <taxon>Chelicerata</taxon>
        <taxon>Arachnida</taxon>
        <taxon>Araneae</taxon>
        <taxon>Araneomorphae</taxon>
        <taxon>Entelegynae</taxon>
        <taxon>Araneoidea</taxon>
        <taxon>Nephilidae</taxon>
        <taxon>Trichonephila</taxon>
    </lineage>
</organism>
<proteinExistence type="predicted"/>
<dbReference type="AlphaFoldDB" id="A0A8X6L0X7"/>
<gene>
    <name evidence="1" type="ORF">TNCT_97241</name>
</gene>
<comment type="caution">
    <text evidence="1">The sequence shown here is derived from an EMBL/GenBank/DDBJ whole genome shotgun (WGS) entry which is preliminary data.</text>
</comment>
<accession>A0A8X6L0X7</accession>
<sequence length="55" mass="6320">VCFSDGSTLEIPAEEDTFILFCPRKNFLRDFKVEKDDLGIVSIEGHLENLLFQVM</sequence>
<dbReference type="EMBL" id="BMAO01003978">
    <property type="protein sequence ID" value="GFQ91431.1"/>
    <property type="molecule type" value="Genomic_DNA"/>
</dbReference>
<evidence type="ECO:0000313" key="2">
    <source>
        <dbReference type="Proteomes" id="UP000887116"/>
    </source>
</evidence>
<name>A0A8X6L0X7_TRICU</name>
<reference evidence="1" key="1">
    <citation type="submission" date="2020-07" db="EMBL/GenBank/DDBJ databases">
        <title>Multicomponent nature underlies the extraordinary mechanical properties of spider dragline silk.</title>
        <authorList>
            <person name="Kono N."/>
            <person name="Nakamura H."/>
            <person name="Mori M."/>
            <person name="Yoshida Y."/>
            <person name="Ohtoshi R."/>
            <person name="Malay A.D."/>
            <person name="Moran D.A.P."/>
            <person name="Tomita M."/>
            <person name="Numata K."/>
            <person name="Arakawa K."/>
        </authorList>
    </citation>
    <scope>NUCLEOTIDE SEQUENCE</scope>
</reference>
<protein>
    <submittedName>
        <fullName evidence="1">Uncharacterized protein</fullName>
    </submittedName>
</protein>
<dbReference type="Proteomes" id="UP000887116">
    <property type="component" value="Unassembled WGS sequence"/>
</dbReference>
<evidence type="ECO:0000313" key="1">
    <source>
        <dbReference type="EMBL" id="GFQ91431.1"/>
    </source>
</evidence>